<accession>A0A434AEX3</accession>
<dbReference type="InterPro" id="IPR037066">
    <property type="entry name" value="Plug_dom_sf"/>
</dbReference>
<dbReference type="InterPro" id="IPR012910">
    <property type="entry name" value="Plug_dom"/>
</dbReference>
<proteinExistence type="predicted"/>
<dbReference type="Proteomes" id="UP000282985">
    <property type="component" value="Unassembled WGS sequence"/>
</dbReference>
<keyword evidence="4" id="KW-0675">Receptor</keyword>
<dbReference type="EMBL" id="RJJX01000036">
    <property type="protein sequence ID" value="RUT72923.1"/>
    <property type="molecule type" value="Genomic_DNA"/>
</dbReference>
<organism evidence="4 5">
    <name type="scientific">Ancylomarina longa</name>
    <dbReference type="NCBI Taxonomy" id="2487017"/>
    <lineage>
        <taxon>Bacteria</taxon>
        <taxon>Pseudomonadati</taxon>
        <taxon>Bacteroidota</taxon>
        <taxon>Bacteroidia</taxon>
        <taxon>Marinilabiliales</taxon>
        <taxon>Marinifilaceae</taxon>
        <taxon>Ancylomarina</taxon>
    </lineage>
</organism>
<dbReference type="PANTHER" id="PTHR30069:SF29">
    <property type="entry name" value="HEMOGLOBIN AND HEMOGLOBIN-HAPTOGLOBIN-BINDING PROTEIN 1-RELATED"/>
    <property type="match status" value="1"/>
</dbReference>
<evidence type="ECO:0000256" key="1">
    <source>
        <dbReference type="ARBA" id="ARBA00022729"/>
    </source>
</evidence>
<dbReference type="GO" id="GO:0009279">
    <property type="term" value="C:cell outer membrane"/>
    <property type="evidence" value="ECO:0007669"/>
    <property type="project" value="TreeGrafter"/>
</dbReference>
<protein>
    <submittedName>
        <fullName evidence="4">TonB-dependent receptor</fullName>
    </submittedName>
</protein>
<feature type="domain" description="TonB-dependent receptor plug" evidence="3">
    <location>
        <begin position="216"/>
        <end position="298"/>
    </location>
</feature>
<dbReference type="SUPFAM" id="SSF49464">
    <property type="entry name" value="Carboxypeptidase regulatory domain-like"/>
    <property type="match status" value="1"/>
</dbReference>
<evidence type="ECO:0000256" key="2">
    <source>
        <dbReference type="SAM" id="SignalP"/>
    </source>
</evidence>
<dbReference type="Gene3D" id="2.170.130.10">
    <property type="entry name" value="TonB-dependent receptor, plug domain"/>
    <property type="match status" value="1"/>
</dbReference>
<feature type="signal peptide" evidence="2">
    <location>
        <begin position="1"/>
        <end position="21"/>
    </location>
</feature>
<evidence type="ECO:0000259" key="3">
    <source>
        <dbReference type="Pfam" id="PF07715"/>
    </source>
</evidence>
<feature type="chain" id="PRO_5019413841" evidence="2">
    <location>
        <begin position="22"/>
        <end position="831"/>
    </location>
</feature>
<keyword evidence="1 2" id="KW-0732">Signal</keyword>
<dbReference type="GO" id="GO:0015344">
    <property type="term" value="F:siderophore uptake transmembrane transporter activity"/>
    <property type="evidence" value="ECO:0007669"/>
    <property type="project" value="TreeGrafter"/>
</dbReference>
<dbReference type="SUPFAM" id="SSF56935">
    <property type="entry name" value="Porins"/>
    <property type="match status" value="1"/>
</dbReference>
<reference evidence="4 5" key="1">
    <citation type="submission" date="2018-11" db="EMBL/GenBank/DDBJ databases">
        <title>Parancylomarina longa gen. nov., sp. nov., isolated from sediments of southern Okinawa.</title>
        <authorList>
            <person name="Fu T."/>
        </authorList>
    </citation>
    <scope>NUCLEOTIDE SEQUENCE [LARGE SCALE GENOMIC DNA]</scope>
    <source>
        <strain evidence="4 5">T3-2 S1-C</strain>
    </source>
</reference>
<dbReference type="AlphaFoldDB" id="A0A434AEX3"/>
<dbReference type="InterPro" id="IPR008969">
    <property type="entry name" value="CarboxyPept-like_regulatory"/>
</dbReference>
<evidence type="ECO:0000313" key="4">
    <source>
        <dbReference type="EMBL" id="RUT72923.1"/>
    </source>
</evidence>
<dbReference type="RefSeq" id="WP_127344968.1">
    <property type="nucleotide sequence ID" value="NZ_RJJX01000036.1"/>
</dbReference>
<dbReference type="InterPro" id="IPR039426">
    <property type="entry name" value="TonB-dep_rcpt-like"/>
</dbReference>
<evidence type="ECO:0000313" key="5">
    <source>
        <dbReference type="Proteomes" id="UP000282985"/>
    </source>
</evidence>
<sequence>MKALSPLLLLFFILLISNSYAQKIEINANNEELSEVFIDLRENYNFQFSYNNDLLSNYLVNIHKSFPTKEKTINFLLKKLPLNYEVSNGVFLIYPEEKIIQYRIFGQILDKESLEPLPFSHLTVNDQPMASDEQGNFSFTSQTDSIFRILISHLGYFIEDTTVVSGDNQKFYLTAASTDLPEVTVTDKIVQTFIKEGNQAGNIKLNTKIAGFLPTNNDNSVFELLRMQPGILASGEQKNDLIIWGSYEGESQVLFDNITLWGLKNFYDDIGAVNPLVVKNIEVLKGGYEAKYADRVGGIVYITGKNGSRIKPGLNLTLNNITASGSYEHPIGKRSSILMAFRQTYYNLFKDEQIKYATTNVDQSNAAGNMPEYIQLDVAPDYKFHDLNLKFATNWENGDNFAISLMTGEDRYSYDVTNDLYVNSKKHKFEGNNQYGGSINYGKVWKNGNTSNLSVARSDLNTKTSDIISIHQTKTSTDFFRRDDRTYNNIKEYQAKLKNMFVISEDQNLEAGLSYIYNDVDLREDSLGINVLHINSKTDRIGGYFQNNLTISNGFSIKAGFHASYPINLKKLYWEPRLSISLIATDRISFNAAWGLYKQFITKSSIVSDNERYRYIWVGADEKSVPVLESIHNVIGGSYHYNGFTFSMESYYKKTYGHTRYIRYRNFEDVVIGDSKSYGLDVFVKKDFGEHTFWVSYSLGKTEEHFEYFPEGYYRRALHDQRHEIKAAGLLSLRPFYLSANYIFGSGFPIYKRYNQVIAEPDYNRLDAALIYKFSVKRVKYELGVLFQNVLNRNNITYESYERIPLDQINSISIFTESVPSSIRFYFKLTI</sequence>
<dbReference type="PANTHER" id="PTHR30069">
    <property type="entry name" value="TONB-DEPENDENT OUTER MEMBRANE RECEPTOR"/>
    <property type="match status" value="1"/>
</dbReference>
<name>A0A434AEX3_9BACT</name>
<keyword evidence="5" id="KW-1185">Reference proteome</keyword>
<gene>
    <name evidence="4" type="ORF">DLK05_16010</name>
</gene>
<dbReference type="GO" id="GO:0044718">
    <property type="term" value="P:siderophore transmembrane transport"/>
    <property type="evidence" value="ECO:0007669"/>
    <property type="project" value="TreeGrafter"/>
</dbReference>
<dbReference type="OrthoDB" id="1111684at2"/>
<dbReference type="Pfam" id="PF07715">
    <property type="entry name" value="Plug"/>
    <property type="match status" value="1"/>
</dbReference>
<comment type="caution">
    <text evidence="4">The sequence shown here is derived from an EMBL/GenBank/DDBJ whole genome shotgun (WGS) entry which is preliminary data.</text>
</comment>